<keyword evidence="1" id="KW-0812">Transmembrane</keyword>
<keyword evidence="1" id="KW-1133">Transmembrane helix</keyword>
<dbReference type="Proteomes" id="UP000503129">
    <property type="component" value="Chromosome"/>
</dbReference>
<reference evidence="2 3" key="1">
    <citation type="submission" date="2018-06" db="EMBL/GenBank/DDBJ databases">
        <title>Comparative genomics of Brasilonema spp. strains.</title>
        <authorList>
            <person name="Alvarenga D.O."/>
            <person name="Fiore M.F."/>
            <person name="Varani A.M."/>
        </authorList>
    </citation>
    <scope>NUCLEOTIDE SEQUENCE [LARGE SCALE GENOMIC DNA]</scope>
    <source>
        <strain evidence="2 3">CENA114</strain>
    </source>
</reference>
<dbReference type="KEGG" id="bsen:DP114_13510"/>
<protein>
    <recommendedName>
        <fullName evidence="4">DUF4234 domain-containing protein</fullName>
    </recommendedName>
</protein>
<evidence type="ECO:0000313" key="3">
    <source>
        <dbReference type="Proteomes" id="UP000503129"/>
    </source>
</evidence>
<dbReference type="EMBL" id="CP030118">
    <property type="protein sequence ID" value="QDL08773.1"/>
    <property type="molecule type" value="Genomic_DNA"/>
</dbReference>
<dbReference type="RefSeq" id="WP_169263757.1">
    <property type="nucleotide sequence ID" value="NZ_CAWOXK010000001.1"/>
</dbReference>
<keyword evidence="3" id="KW-1185">Reference proteome</keyword>
<evidence type="ECO:0000256" key="1">
    <source>
        <dbReference type="SAM" id="Phobius"/>
    </source>
</evidence>
<dbReference type="AlphaFoldDB" id="A0A856MC65"/>
<organism evidence="2 3">
    <name type="scientific">Brasilonema sennae CENA114</name>
    <dbReference type="NCBI Taxonomy" id="415709"/>
    <lineage>
        <taxon>Bacteria</taxon>
        <taxon>Bacillati</taxon>
        <taxon>Cyanobacteriota</taxon>
        <taxon>Cyanophyceae</taxon>
        <taxon>Nostocales</taxon>
        <taxon>Scytonemataceae</taxon>
        <taxon>Brasilonema</taxon>
        <taxon>Bromeliae group (in: Brasilonema)</taxon>
    </lineage>
</organism>
<evidence type="ECO:0000313" key="2">
    <source>
        <dbReference type="EMBL" id="QDL08773.1"/>
    </source>
</evidence>
<keyword evidence="1" id="KW-0472">Membrane</keyword>
<evidence type="ECO:0008006" key="4">
    <source>
        <dbReference type="Google" id="ProtNLM"/>
    </source>
</evidence>
<feature type="transmembrane region" description="Helical" evidence="1">
    <location>
        <begin position="147"/>
        <end position="165"/>
    </location>
</feature>
<accession>A0A856MC65</accession>
<feature type="transmembrane region" description="Helical" evidence="1">
    <location>
        <begin position="19"/>
        <end position="38"/>
    </location>
</feature>
<gene>
    <name evidence="2" type="ORF">DP114_13510</name>
</gene>
<sequence>MNQYNHRINNGELSNIMPLWKFCTLYIFTLGIYQLPWAHKQWKFLKERNNPKISAWFRSWFLPFYLYSLSQKLFALAEEQGYREKPSPFRVTFFYWIFYVLDFHNSLQLVWLLSFIPLLTVLKAVNYYWQQQQPNIRVNESFTGREIVWMVFGVILWISNIYVYLNRNKT</sequence>
<name>A0A856MC65_9CYAN</name>
<proteinExistence type="predicted"/>
<feature type="transmembrane region" description="Helical" evidence="1">
    <location>
        <begin position="93"/>
        <end position="119"/>
    </location>
</feature>